<protein>
    <submittedName>
        <fullName evidence="1">Uncharacterized protein</fullName>
    </submittedName>
</protein>
<evidence type="ECO:0000313" key="2">
    <source>
        <dbReference type="Proteomes" id="UP000437017"/>
    </source>
</evidence>
<dbReference type="Proteomes" id="UP000437017">
    <property type="component" value="Unassembled WGS sequence"/>
</dbReference>
<feature type="non-terminal residue" evidence="1">
    <location>
        <position position="1"/>
    </location>
</feature>
<comment type="caution">
    <text evidence="1">The sequence shown here is derived from an EMBL/GenBank/DDBJ whole genome shotgun (WGS) entry which is preliminary data.</text>
</comment>
<keyword evidence="2" id="KW-1185">Reference proteome</keyword>
<evidence type="ECO:0000313" key="1">
    <source>
        <dbReference type="EMBL" id="KAB0399756.1"/>
    </source>
</evidence>
<dbReference type="EMBL" id="SGJD01001477">
    <property type="protein sequence ID" value="KAB0399756.1"/>
    <property type="molecule type" value="Genomic_DNA"/>
</dbReference>
<sequence length="81" mass="8937">LVVVCKSLPTNSKSEVNFEVGHLGKEVVTLKFTYQNLCNLELLVMAREEQGASTPASATKEHIYYSKHMTCYGNTGQSLAQ</sequence>
<accession>A0A643CHP2</accession>
<organism evidence="1 2">
    <name type="scientific">Balaenoptera physalus</name>
    <name type="common">Fin whale</name>
    <name type="synonym">Balaena physalus</name>
    <dbReference type="NCBI Taxonomy" id="9770"/>
    <lineage>
        <taxon>Eukaryota</taxon>
        <taxon>Metazoa</taxon>
        <taxon>Chordata</taxon>
        <taxon>Craniata</taxon>
        <taxon>Vertebrata</taxon>
        <taxon>Euteleostomi</taxon>
        <taxon>Mammalia</taxon>
        <taxon>Eutheria</taxon>
        <taxon>Laurasiatheria</taxon>
        <taxon>Artiodactyla</taxon>
        <taxon>Whippomorpha</taxon>
        <taxon>Cetacea</taxon>
        <taxon>Mysticeti</taxon>
        <taxon>Balaenopteridae</taxon>
        <taxon>Balaenoptera</taxon>
    </lineage>
</organism>
<gene>
    <name evidence="1" type="ORF">E2I00_010888</name>
</gene>
<reference evidence="1 2" key="1">
    <citation type="journal article" date="2019" name="PLoS ONE">
        <title>Genomic analyses reveal an absence of contemporary introgressive admixture between fin whales and blue whales, despite known hybrids.</title>
        <authorList>
            <person name="Westbury M.V."/>
            <person name="Petersen B."/>
            <person name="Lorenzen E.D."/>
        </authorList>
    </citation>
    <scope>NUCLEOTIDE SEQUENCE [LARGE SCALE GENOMIC DNA]</scope>
    <source>
        <strain evidence="1">FinWhale-01</strain>
    </source>
</reference>
<name>A0A643CHP2_BALPH</name>
<dbReference type="AlphaFoldDB" id="A0A643CHP2"/>
<proteinExistence type="predicted"/>